<sequence>MKIEGLVGASSFPSTARAVLRFEETRKDSNYFAGEAPCRNTIYNWFAEFKRGRVNLSAEFRDDRASAAVNDKNIDAVCLMIETDRHVNYHEIRTYLD</sequence>
<protein>
    <recommendedName>
        <fullName evidence="3">Mos1 transposase HTH domain-containing protein</fullName>
    </recommendedName>
</protein>
<accession>A0A4C1X1J3</accession>
<dbReference type="EMBL" id="BGZK01000686">
    <property type="protein sequence ID" value="GBP56175.1"/>
    <property type="molecule type" value="Genomic_DNA"/>
</dbReference>
<proteinExistence type="predicted"/>
<organism evidence="1 2">
    <name type="scientific">Eumeta variegata</name>
    <name type="common">Bagworm moth</name>
    <name type="synonym">Eumeta japonica</name>
    <dbReference type="NCBI Taxonomy" id="151549"/>
    <lineage>
        <taxon>Eukaryota</taxon>
        <taxon>Metazoa</taxon>
        <taxon>Ecdysozoa</taxon>
        <taxon>Arthropoda</taxon>
        <taxon>Hexapoda</taxon>
        <taxon>Insecta</taxon>
        <taxon>Pterygota</taxon>
        <taxon>Neoptera</taxon>
        <taxon>Endopterygota</taxon>
        <taxon>Lepidoptera</taxon>
        <taxon>Glossata</taxon>
        <taxon>Ditrysia</taxon>
        <taxon>Tineoidea</taxon>
        <taxon>Psychidae</taxon>
        <taxon>Oiketicinae</taxon>
        <taxon>Eumeta</taxon>
    </lineage>
</organism>
<name>A0A4C1X1J3_EUMVA</name>
<comment type="caution">
    <text evidence="1">The sequence shown here is derived from an EMBL/GenBank/DDBJ whole genome shotgun (WGS) entry which is preliminary data.</text>
</comment>
<dbReference type="Proteomes" id="UP000299102">
    <property type="component" value="Unassembled WGS sequence"/>
</dbReference>
<evidence type="ECO:0008006" key="3">
    <source>
        <dbReference type="Google" id="ProtNLM"/>
    </source>
</evidence>
<evidence type="ECO:0000313" key="2">
    <source>
        <dbReference type="Proteomes" id="UP000299102"/>
    </source>
</evidence>
<keyword evidence="2" id="KW-1185">Reference proteome</keyword>
<evidence type="ECO:0000313" key="1">
    <source>
        <dbReference type="EMBL" id="GBP56175.1"/>
    </source>
</evidence>
<reference evidence="1 2" key="1">
    <citation type="journal article" date="2019" name="Commun. Biol.">
        <title>The bagworm genome reveals a unique fibroin gene that provides high tensile strength.</title>
        <authorList>
            <person name="Kono N."/>
            <person name="Nakamura H."/>
            <person name="Ohtoshi R."/>
            <person name="Tomita M."/>
            <person name="Numata K."/>
            <person name="Arakawa K."/>
        </authorList>
    </citation>
    <scope>NUCLEOTIDE SEQUENCE [LARGE SCALE GENOMIC DNA]</scope>
</reference>
<gene>
    <name evidence="1" type="ORF">EVAR_23615_1</name>
</gene>
<dbReference type="AlphaFoldDB" id="A0A4C1X1J3"/>
<dbReference type="OrthoDB" id="10017160at2759"/>